<dbReference type="RefSeq" id="WP_157569956.1">
    <property type="nucleotide sequence ID" value="NZ_WQKZ01000010.1"/>
</dbReference>
<evidence type="ECO:0000313" key="3">
    <source>
        <dbReference type="Proteomes" id="UP000441336"/>
    </source>
</evidence>
<protein>
    <recommendedName>
        <fullName evidence="4">Glycosyltransferase subfamily 4-like N-terminal domain-containing protein</fullName>
    </recommendedName>
</protein>
<reference evidence="2 3" key="1">
    <citation type="submission" date="2019-12" db="EMBL/GenBank/DDBJ databases">
        <title>Hymenobacter sp. HMF4947 Genome sequencing and assembly.</title>
        <authorList>
            <person name="Kang H."/>
            <person name="Cha I."/>
            <person name="Kim H."/>
            <person name="Joh K."/>
        </authorList>
    </citation>
    <scope>NUCLEOTIDE SEQUENCE [LARGE SCALE GENOMIC DNA]</scope>
    <source>
        <strain evidence="2 3">HMF4947</strain>
    </source>
</reference>
<feature type="region of interest" description="Disordered" evidence="1">
    <location>
        <begin position="287"/>
        <end position="312"/>
    </location>
</feature>
<evidence type="ECO:0008006" key="4">
    <source>
        <dbReference type="Google" id="ProtNLM"/>
    </source>
</evidence>
<feature type="region of interest" description="Disordered" evidence="1">
    <location>
        <begin position="330"/>
        <end position="353"/>
    </location>
</feature>
<organism evidence="2 3">
    <name type="scientific">Hymenobacter ginkgonis</name>
    <dbReference type="NCBI Taxonomy" id="2682976"/>
    <lineage>
        <taxon>Bacteria</taxon>
        <taxon>Pseudomonadati</taxon>
        <taxon>Bacteroidota</taxon>
        <taxon>Cytophagia</taxon>
        <taxon>Cytophagales</taxon>
        <taxon>Hymenobacteraceae</taxon>
        <taxon>Hymenobacter</taxon>
    </lineage>
</organism>
<comment type="caution">
    <text evidence="2">The sequence shown here is derived from an EMBL/GenBank/DDBJ whole genome shotgun (WGS) entry which is preliminary data.</text>
</comment>
<evidence type="ECO:0000256" key="1">
    <source>
        <dbReference type="SAM" id="MobiDB-lite"/>
    </source>
</evidence>
<gene>
    <name evidence="2" type="ORF">GO988_22875</name>
</gene>
<proteinExistence type="predicted"/>
<dbReference type="EMBL" id="WQKZ01000010">
    <property type="protein sequence ID" value="MVN79185.1"/>
    <property type="molecule type" value="Genomic_DNA"/>
</dbReference>
<dbReference type="Gene3D" id="3.40.50.2000">
    <property type="entry name" value="Glycogen Phosphorylase B"/>
    <property type="match status" value="1"/>
</dbReference>
<feature type="compositionally biased region" description="Low complexity" evidence="1">
    <location>
        <begin position="330"/>
        <end position="348"/>
    </location>
</feature>
<evidence type="ECO:0000313" key="2">
    <source>
        <dbReference type="EMBL" id="MVN79185.1"/>
    </source>
</evidence>
<name>A0A7K1TLA9_9BACT</name>
<sequence length="500" mass="50526">MSLPATSVAILVLAWDETTPAVRALVDATAAPAPVVDSVVVVVPSGGAGNTEPSQEEFLPLAAAPEWLAPTPLSAPEAPVLVEAAPTPTAASATAAPTTEPLAAVATADELLAPVPAAAPAAVATAAPIPLVAAQPPAGRPIDAAAASPSTLPPPVWTAVRVLRLSNFSLPALAAQAGLALPPTIWTGLAAAPAAPYIGSEAIATESLTPESQLLHTPDVAAIQTLAFVEETALGSGSVAPLSATVSAMPSGQPVPAAALPPTYLVSDLAEESGGLEADDLPLALATALPPEPTNSLPEAEPGEPVAPDFAPEQAGWPEALAALQQPVAEGTAAPNAEEPAATHTAPPVSAPEYPALRTGANVFEAPNLNFQVIQYARFAVPLALADTEFATIYAPAWPTWLAAQELRQRTGRPLVLHVSTLAAAADDSVETATGWQAELQRQALHRADLILTETPALALRLRHDLSLPAATVRTVPAADIEAIAQAVATALVRSTTNQG</sequence>
<accession>A0A7K1TLA9</accession>
<dbReference type="AlphaFoldDB" id="A0A7K1TLA9"/>
<dbReference type="Proteomes" id="UP000441336">
    <property type="component" value="Unassembled WGS sequence"/>
</dbReference>
<keyword evidence="3" id="KW-1185">Reference proteome</keyword>